<keyword evidence="1" id="KW-0732">Signal</keyword>
<feature type="signal peptide" evidence="1">
    <location>
        <begin position="1"/>
        <end position="21"/>
    </location>
</feature>
<dbReference type="OrthoDB" id="10564401at2759"/>
<evidence type="ECO:0000256" key="1">
    <source>
        <dbReference type="SAM" id="SignalP"/>
    </source>
</evidence>
<organism evidence="2 3">
    <name type="scientific">Branchiostoma lanceolatum</name>
    <name type="common">Common lancelet</name>
    <name type="synonym">Amphioxus lanceolatum</name>
    <dbReference type="NCBI Taxonomy" id="7740"/>
    <lineage>
        <taxon>Eukaryota</taxon>
        <taxon>Metazoa</taxon>
        <taxon>Chordata</taxon>
        <taxon>Cephalochordata</taxon>
        <taxon>Leptocardii</taxon>
        <taxon>Amphioxiformes</taxon>
        <taxon>Branchiostomatidae</taxon>
        <taxon>Branchiostoma</taxon>
    </lineage>
</organism>
<protein>
    <submittedName>
        <fullName evidence="2">Hypp2287 protein</fullName>
    </submittedName>
</protein>
<dbReference type="Proteomes" id="UP000838412">
    <property type="component" value="Chromosome 3"/>
</dbReference>
<feature type="chain" id="PRO_5035422296" evidence="1">
    <location>
        <begin position="22"/>
        <end position="84"/>
    </location>
</feature>
<dbReference type="AlphaFoldDB" id="A0A8J9ZPS7"/>
<gene>
    <name evidence="2" type="primary">Hypp2287</name>
    <name evidence="2" type="ORF">BLAG_LOCUS16757</name>
</gene>
<reference evidence="2" key="1">
    <citation type="submission" date="2022-01" db="EMBL/GenBank/DDBJ databases">
        <authorList>
            <person name="Braso-Vives M."/>
        </authorList>
    </citation>
    <scope>NUCLEOTIDE SEQUENCE</scope>
</reference>
<evidence type="ECO:0000313" key="3">
    <source>
        <dbReference type="Proteomes" id="UP000838412"/>
    </source>
</evidence>
<name>A0A8J9ZPS7_BRALA</name>
<dbReference type="EMBL" id="OV696688">
    <property type="protein sequence ID" value="CAH1259454.1"/>
    <property type="molecule type" value="Genomic_DNA"/>
</dbReference>
<accession>A0A8J9ZPS7</accession>
<evidence type="ECO:0000313" key="2">
    <source>
        <dbReference type="EMBL" id="CAH1259454.1"/>
    </source>
</evidence>
<sequence length="84" mass="9177">MPSEVLSRIVLLAVVLGLASANLVRLAPRTEYVYDYTAQSRLGNVALLVTKAKVRSVVGSPSNMYLPIQCSKCHLRMEARAGKM</sequence>
<keyword evidence="3" id="KW-1185">Reference proteome</keyword>
<proteinExistence type="predicted"/>